<dbReference type="GO" id="GO:0005737">
    <property type="term" value="C:cytoplasm"/>
    <property type="evidence" value="ECO:0007669"/>
    <property type="project" value="UniProtKB-SubCell"/>
</dbReference>
<keyword evidence="9 11" id="KW-0131">Cell cycle</keyword>
<dbReference type="Pfam" id="PF05698">
    <property type="entry name" value="Trigger_C"/>
    <property type="match status" value="1"/>
</dbReference>
<name>A0A162G1A8_9MICO</name>
<dbReference type="InterPro" id="IPR027304">
    <property type="entry name" value="Trigger_fact/SurA_dom_sf"/>
</dbReference>
<dbReference type="PATRIC" id="fig|1671680.3.peg.168"/>
<protein>
    <recommendedName>
        <fullName evidence="4 11">Trigger factor</fullName>
        <shortName evidence="11">TF</shortName>
        <ecNumber evidence="3 11">5.2.1.8</ecNumber>
    </recommendedName>
    <alternativeName>
        <fullName evidence="10 11">PPIase</fullName>
    </alternativeName>
</protein>
<evidence type="ECO:0000256" key="10">
    <source>
        <dbReference type="ARBA" id="ARBA00029986"/>
    </source>
</evidence>
<gene>
    <name evidence="11 16" type="primary">tig</name>
    <name evidence="16" type="ORF">ACH61_00157</name>
</gene>
<dbReference type="InterPro" id="IPR001179">
    <property type="entry name" value="PPIase_FKBP_dom"/>
</dbReference>
<comment type="similarity">
    <text evidence="2 11 13">Belongs to the FKBP-type PPIase family. Tig subfamily.</text>
</comment>
<evidence type="ECO:0000256" key="11">
    <source>
        <dbReference type="HAMAP-Rule" id="MF_00303"/>
    </source>
</evidence>
<dbReference type="GO" id="GO:0043022">
    <property type="term" value="F:ribosome binding"/>
    <property type="evidence" value="ECO:0007669"/>
    <property type="project" value="TreeGrafter"/>
</dbReference>
<dbReference type="InterPro" id="IPR008880">
    <property type="entry name" value="Trigger_fac_C"/>
</dbReference>
<keyword evidence="8 11" id="KW-0413">Isomerase</keyword>
<evidence type="ECO:0000256" key="13">
    <source>
        <dbReference type="RuleBase" id="RU003914"/>
    </source>
</evidence>
<keyword evidence="17" id="KW-1185">Reference proteome</keyword>
<dbReference type="GO" id="GO:0003755">
    <property type="term" value="F:peptidyl-prolyl cis-trans isomerase activity"/>
    <property type="evidence" value="ECO:0007669"/>
    <property type="project" value="UniProtKB-UniRule"/>
</dbReference>
<comment type="domain">
    <text evidence="11">Consists of 3 domains; the N-terminus binds the ribosome, the middle domain has PPIase activity, while the C-terminus has intrinsic chaperone activity on its own.</text>
</comment>
<dbReference type="GO" id="GO:0051301">
    <property type="term" value="P:cell division"/>
    <property type="evidence" value="ECO:0007669"/>
    <property type="project" value="UniProtKB-KW"/>
</dbReference>
<dbReference type="Pfam" id="PF00254">
    <property type="entry name" value="FKBP_C"/>
    <property type="match status" value="1"/>
</dbReference>
<dbReference type="Gene3D" id="1.10.3120.10">
    <property type="entry name" value="Trigger factor, C-terminal domain"/>
    <property type="match status" value="1"/>
</dbReference>
<evidence type="ECO:0000256" key="9">
    <source>
        <dbReference type="ARBA" id="ARBA00023306"/>
    </source>
</evidence>
<feature type="domain" description="PPIase FKBP-type" evidence="15">
    <location>
        <begin position="166"/>
        <end position="219"/>
    </location>
</feature>
<evidence type="ECO:0000256" key="12">
    <source>
        <dbReference type="PROSITE-ProRule" id="PRU00277"/>
    </source>
</evidence>
<feature type="compositionally biased region" description="Basic residues" evidence="14">
    <location>
        <begin position="467"/>
        <end position="498"/>
    </location>
</feature>
<evidence type="ECO:0000256" key="14">
    <source>
        <dbReference type="SAM" id="MobiDB-lite"/>
    </source>
</evidence>
<dbReference type="EMBL" id="LIIN01000003">
    <property type="protein sequence ID" value="KZX22670.1"/>
    <property type="molecule type" value="Genomic_DNA"/>
</dbReference>
<proteinExistence type="inferred from homology"/>
<feature type="region of interest" description="Disordered" evidence="14">
    <location>
        <begin position="425"/>
        <end position="561"/>
    </location>
</feature>
<dbReference type="SUPFAM" id="SSF102735">
    <property type="entry name" value="Trigger factor ribosome-binding domain"/>
    <property type="match status" value="1"/>
</dbReference>
<evidence type="ECO:0000256" key="7">
    <source>
        <dbReference type="ARBA" id="ARBA00023186"/>
    </source>
</evidence>
<dbReference type="InterPro" id="IPR037041">
    <property type="entry name" value="Trigger_fac_C_sf"/>
</dbReference>
<accession>A0A162G1A8</accession>
<evidence type="ECO:0000259" key="15">
    <source>
        <dbReference type="PROSITE" id="PS50059"/>
    </source>
</evidence>
<evidence type="ECO:0000256" key="8">
    <source>
        <dbReference type="ARBA" id="ARBA00023235"/>
    </source>
</evidence>
<organism evidence="16 17">
    <name type="scientific">Rathayibacter tanaceti</name>
    <dbReference type="NCBI Taxonomy" id="1671680"/>
    <lineage>
        <taxon>Bacteria</taxon>
        <taxon>Bacillati</taxon>
        <taxon>Actinomycetota</taxon>
        <taxon>Actinomycetes</taxon>
        <taxon>Micrococcales</taxon>
        <taxon>Microbacteriaceae</taxon>
        <taxon>Rathayibacter</taxon>
    </lineage>
</organism>
<evidence type="ECO:0000256" key="4">
    <source>
        <dbReference type="ARBA" id="ARBA00016902"/>
    </source>
</evidence>
<evidence type="ECO:0000256" key="6">
    <source>
        <dbReference type="ARBA" id="ARBA00023110"/>
    </source>
</evidence>
<dbReference type="PANTHER" id="PTHR30560">
    <property type="entry name" value="TRIGGER FACTOR CHAPERONE AND PEPTIDYL-PROLYL CIS/TRANS ISOMERASE"/>
    <property type="match status" value="1"/>
</dbReference>
<dbReference type="GO" id="GO:0043335">
    <property type="term" value="P:protein unfolding"/>
    <property type="evidence" value="ECO:0007669"/>
    <property type="project" value="TreeGrafter"/>
</dbReference>
<evidence type="ECO:0000313" key="16">
    <source>
        <dbReference type="EMBL" id="KZX22670.1"/>
    </source>
</evidence>
<dbReference type="GO" id="GO:0051083">
    <property type="term" value="P:'de novo' cotranslational protein folding"/>
    <property type="evidence" value="ECO:0007669"/>
    <property type="project" value="TreeGrafter"/>
</dbReference>
<dbReference type="PANTHER" id="PTHR30560:SF3">
    <property type="entry name" value="TRIGGER FACTOR-LIKE PROTEIN TIG, CHLOROPLASTIC"/>
    <property type="match status" value="1"/>
</dbReference>
<dbReference type="InterPro" id="IPR046357">
    <property type="entry name" value="PPIase_dom_sf"/>
</dbReference>
<comment type="subcellular location">
    <subcellularLocation>
        <location evidence="11">Cytoplasm</location>
    </subcellularLocation>
    <text evidence="11">About half TF is bound to the ribosome near the polypeptide exit tunnel while the other half is free in the cytoplasm.</text>
</comment>
<sequence length="575" mass="62478">MKTTVEKLSPTRVKLAISVTPDELGPSITHAYGHIAEQINVPGFRKGKVPPAIVDQRVGKAAVLEHAVNEGLDGFYREAVRESEVRPLGRPQADIVTWPNDKDFTGDLELAIEVDVRPEITVPEYEGIALTVEAAAIADDDVDAELDKLRSRFGTLVTVDRPATTGDFAQIDLVASIDGVEVDTANAISYELGSGELIEGIDEALDSLTAGESTTFTAPLLGGDHAGEQAEIAVTLTAVKERELPEADDDFAQIASEFDTIAELRESLKEQAAQQKTFSQGGEAREKLVDALLALVEIPVPAALVEDEVHRHLEGENRLEDEAHRAEVAEASEKTFRTQILLDHIVEQEKVQVSQDELTQYLIQGAAQYGMEPNEFIKILSENNQIGQMVGEVARNKALAIVLGKAKVTDTEGNAVDLTAFTAVPGDGEAGDSADEAVASDEAEVVEEAQAAADARCPPSPTPSRSPPRRSPPRLRRRSVRRPRRRPQLPPRRPRPRSSRREHDQEPPPIRRRAAPAVSGCSVRPGRTRTPPAPPPANTGGSAWRRPIDSPPKRQLKRSNTWPTWLCPTVFSTAS</sequence>
<keyword evidence="11" id="KW-0963">Cytoplasm</keyword>
<reference evidence="16 17" key="1">
    <citation type="submission" date="2015-08" db="EMBL/GenBank/DDBJ databases">
        <title>Draft Genome Sequence of Rathayibacter sp. Strain VKM Ac-2596 Isolated from Leaf Gall Induced by Plant-Parasitic Nematodes.</title>
        <authorList>
            <person name="Vasilenko O.V."/>
            <person name="Starodumova I.P."/>
            <person name="Tarlachkov S.V."/>
            <person name="Dorofeeva L.V."/>
            <person name="Evtushenko L.I."/>
        </authorList>
    </citation>
    <scope>NUCLEOTIDE SEQUENCE [LARGE SCALE GENOMIC DNA]</scope>
    <source>
        <strain evidence="16 17">VKM Ac-2596</strain>
    </source>
</reference>
<dbReference type="Gene3D" id="3.10.50.40">
    <property type="match status" value="1"/>
</dbReference>
<evidence type="ECO:0000256" key="3">
    <source>
        <dbReference type="ARBA" id="ARBA00013194"/>
    </source>
</evidence>
<dbReference type="Pfam" id="PF05697">
    <property type="entry name" value="Trigger_N"/>
    <property type="match status" value="1"/>
</dbReference>
<dbReference type="EC" id="5.2.1.8" evidence="3 11"/>
<evidence type="ECO:0000256" key="2">
    <source>
        <dbReference type="ARBA" id="ARBA00005464"/>
    </source>
</evidence>
<dbReference type="AlphaFoldDB" id="A0A162G1A8"/>
<dbReference type="InterPro" id="IPR036611">
    <property type="entry name" value="Trigger_fac_ribosome-bd_sf"/>
</dbReference>
<dbReference type="HAMAP" id="MF_00303">
    <property type="entry name" value="Trigger_factor_Tig"/>
    <property type="match status" value="1"/>
</dbReference>
<evidence type="ECO:0000256" key="1">
    <source>
        <dbReference type="ARBA" id="ARBA00000971"/>
    </source>
</evidence>
<feature type="compositionally biased region" description="Acidic residues" evidence="14">
    <location>
        <begin position="429"/>
        <end position="447"/>
    </location>
</feature>
<dbReference type="PROSITE" id="PS50059">
    <property type="entry name" value="FKBP_PPIASE"/>
    <property type="match status" value="1"/>
</dbReference>
<dbReference type="GO" id="GO:0015031">
    <property type="term" value="P:protein transport"/>
    <property type="evidence" value="ECO:0007669"/>
    <property type="project" value="UniProtKB-UniRule"/>
</dbReference>
<evidence type="ECO:0000313" key="17">
    <source>
        <dbReference type="Proteomes" id="UP000076717"/>
    </source>
</evidence>
<comment type="function">
    <text evidence="11">Involved in protein export. Acts as a chaperone by maintaining the newly synthesized protein in an open conformation. Functions as a peptidyl-prolyl cis-trans isomerase.</text>
</comment>
<keyword evidence="6 11" id="KW-0697">Rotamase</keyword>
<dbReference type="InterPro" id="IPR005215">
    <property type="entry name" value="Trig_fac"/>
</dbReference>
<dbReference type="GO" id="GO:0044183">
    <property type="term" value="F:protein folding chaperone"/>
    <property type="evidence" value="ECO:0007669"/>
    <property type="project" value="TreeGrafter"/>
</dbReference>
<dbReference type="SUPFAM" id="SSF109998">
    <property type="entry name" value="Triger factor/SurA peptide-binding domain-like"/>
    <property type="match status" value="1"/>
</dbReference>
<comment type="catalytic activity">
    <reaction evidence="1 11 12">
        <text>[protein]-peptidylproline (omega=180) = [protein]-peptidylproline (omega=0)</text>
        <dbReference type="Rhea" id="RHEA:16237"/>
        <dbReference type="Rhea" id="RHEA-COMP:10747"/>
        <dbReference type="Rhea" id="RHEA-COMP:10748"/>
        <dbReference type="ChEBI" id="CHEBI:83833"/>
        <dbReference type="ChEBI" id="CHEBI:83834"/>
        <dbReference type="EC" id="5.2.1.8"/>
    </reaction>
</comment>
<comment type="caution">
    <text evidence="16">The sequence shown here is derived from an EMBL/GenBank/DDBJ whole genome shotgun (WGS) entry which is preliminary data.</text>
</comment>
<dbReference type="Proteomes" id="UP000076717">
    <property type="component" value="Unassembled WGS sequence"/>
</dbReference>
<evidence type="ECO:0000256" key="5">
    <source>
        <dbReference type="ARBA" id="ARBA00022618"/>
    </source>
</evidence>
<feature type="compositionally biased region" description="Low complexity" evidence="14">
    <location>
        <begin position="448"/>
        <end position="457"/>
    </location>
</feature>
<dbReference type="SUPFAM" id="SSF54534">
    <property type="entry name" value="FKBP-like"/>
    <property type="match status" value="1"/>
</dbReference>
<keyword evidence="5 11" id="KW-0132">Cell division</keyword>
<dbReference type="Gene3D" id="3.30.70.1050">
    <property type="entry name" value="Trigger factor ribosome-binding domain"/>
    <property type="match status" value="1"/>
</dbReference>
<dbReference type="InterPro" id="IPR008881">
    <property type="entry name" value="Trigger_fac_ribosome-bd_bac"/>
</dbReference>
<dbReference type="NCBIfam" id="TIGR00115">
    <property type="entry name" value="tig"/>
    <property type="match status" value="1"/>
</dbReference>
<keyword evidence="7 11" id="KW-0143">Chaperone</keyword>